<gene>
    <name evidence="8" type="ORF">URODEC1_LOCUS35851</name>
</gene>
<dbReference type="InterPro" id="IPR003340">
    <property type="entry name" value="B3_DNA-bd"/>
</dbReference>
<dbReference type="EMBL" id="OZ075127">
    <property type="protein sequence ID" value="CAL4946058.1"/>
    <property type="molecule type" value="Genomic_DNA"/>
</dbReference>
<feature type="compositionally biased region" description="Basic and acidic residues" evidence="6">
    <location>
        <begin position="354"/>
        <end position="363"/>
    </location>
</feature>
<evidence type="ECO:0000256" key="4">
    <source>
        <dbReference type="ARBA" id="ARBA00023163"/>
    </source>
</evidence>
<evidence type="ECO:0000256" key="2">
    <source>
        <dbReference type="ARBA" id="ARBA00023015"/>
    </source>
</evidence>
<feature type="compositionally biased region" description="Polar residues" evidence="6">
    <location>
        <begin position="605"/>
        <end position="624"/>
    </location>
</feature>
<dbReference type="SMART" id="SM01019">
    <property type="entry name" value="B3"/>
    <property type="match status" value="2"/>
</dbReference>
<feature type="region of interest" description="Disordered" evidence="6">
    <location>
        <begin position="286"/>
        <end position="379"/>
    </location>
</feature>
<keyword evidence="2" id="KW-0805">Transcription regulation</keyword>
<proteinExistence type="predicted"/>
<evidence type="ECO:0000259" key="7">
    <source>
        <dbReference type="PROSITE" id="PS50863"/>
    </source>
</evidence>
<dbReference type="PANTHER" id="PTHR31674:SF61">
    <property type="entry name" value="B3 DOMAIN-CONTAINING PROTEIN OS01G0905400"/>
    <property type="match status" value="1"/>
</dbReference>
<dbReference type="InterPro" id="IPR015300">
    <property type="entry name" value="DNA-bd_pseudobarrel_sf"/>
</dbReference>
<comment type="subcellular location">
    <subcellularLocation>
        <location evidence="1">Nucleus</location>
    </subcellularLocation>
</comment>
<dbReference type="GO" id="GO:0005634">
    <property type="term" value="C:nucleus"/>
    <property type="evidence" value="ECO:0007669"/>
    <property type="project" value="UniProtKB-SubCell"/>
</dbReference>
<reference evidence="8 9" key="2">
    <citation type="submission" date="2024-10" db="EMBL/GenBank/DDBJ databases">
        <authorList>
            <person name="Ryan C."/>
        </authorList>
    </citation>
    <scope>NUCLEOTIDE SEQUENCE [LARGE SCALE GENOMIC DNA]</scope>
</reference>
<keyword evidence="4" id="KW-0804">Transcription</keyword>
<dbReference type="PANTHER" id="PTHR31674">
    <property type="entry name" value="B3 DOMAIN-CONTAINING PROTEIN REM-LIKE 3-RELATED"/>
    <property type="match status" value="1"/>
</dbReference>
<feature type="region of interest" description="Disordered" evidence="6">
    <location>
        <begin position="477"/>
        <end position="507"/>
    </location>
</feature>
<evidence type="ECO:0000256" key="5">
    <source>
        <dbReference type="ARBA" id="ARBA00023242"/>
    </source>
</evidence>
<sequence>MGAHPRETNPHVATSGCRRRPATAPRRAYHGRPPTSPCFSLACTETIIQARDLSRCLLWIEDLRLRTPTPVEFGSAAKELDQSSRLLLFCSDKTMVELIGEALKKEPEEAVVEIDSEEEEEAEKVVVKRRRRRRRKTCDPHQKRACVDCTKRCARIHGRDSPSSPLPSSSSSKARPVTTVPSFFKVMVGYFSEEMDIPPPFARTILDLAGSNIFLEDAFGHRWRVRLCLSDGALSFGHGWKNFVLDHAVSCGEFLVFRQIARSVFNVQMFAPSAVERLFLCERNKRQSRKRKPRQKISCPSNHPMERMSKKSVENRKKKQRTDHYNDLSPKESQLPDHVCIDDSDVPNSASELKCSETPERGRGPGTGAAESQEISEVPTRHQCEVLDAEAEIADDCTISEEKRSQCKSRVNEHTAYDATEMEHDESFSLPTNVDASGTLALMDLNEVSIDDIFLSADIYEFETDVCNPEAFPADLNMEGPITTGQTSSFSCPEDPSSSQNHHSSMGVRQSFVVTAETLPCVENKETTDALGTGTGYACVTVQDIDINAVPANELLSFGKDNSSPPTDAEVHSSECVLKDSDKDKDNNLLPCNDNQAAQKEDSSMKQVNPQDGQGNMQDGSGQHSGEIKLRSTTLQESAGQHNPIQTENNSESIKNGTSESSGVLALAASNSKFCIAVPAPGQTWLELPSRLPVIPRTKKQGRKVVILKDPCMRDWPLLYQCTPRFSGFITGWVDICRENNLQEGDTCEFELNCNSELSFQVVVPSTQ</sequence>
<reference evidence="9" key="1">
    <citation type="submission" date="2024-06" db="EMBL/GenBank/DDBJ databases">
        <authorList>
            <person name="Ryan C."/>
        </authorList>
    </citation>
    <scope>NUCLEOTIDE SEQUENCE [LARGE SCALE GENOMIC DNA]</scope>
</reference>
<feature type="compositionally biased region" description="Basic residues" evidence="6">
    <location>
        <begin position="286"/>
        <end position="295"/>
    </location>
</feature>
<keyword evidence="3" id="KW-0238">DNA-binding</keyword>
<evidence type="ECO:0000256" key="6">
    <source>
        <dbReference type="SAM" id="MobiDB-lite"/>
    </source>
</evidence>
<feature type="compositionally biased region" description="Basic and acidic residues" evidence="6">
    <location>
        <begin position="304"/>
        <end position="315"/>
    </location>
</feature>
<dbReference type="Pfam" id="PF02362">
    <property type="entry name" value="B3"/>
    <property type="match status" value="2"/>
</dbReference>
<dbReference type="Proteomes" id="UP001497457">
    <property type="component" value="Chromosome 17b"/>
</dbReference>
<dbReference type="AlphaFoldDB" id="A0ABC8YPK2"/>
<protein>
    <recommendedName>
        <fullName evidence="7">TF-B3 domain-containing protein</fullName>
    </recommendedName>
</protein>
<feature type="compositionally biased region" description="Polar residues" evidence="6">
    <location>
        <begin position="631"/>
        <end position="658"/>
    </location>
</feature>
<feature type="region of interest" description="Disordered" evidence="6">
    <location>
        <begin position="580"/>
        <end position="658"/>
    </location>
</feature>
<keyword evidence="9" id="KW-1185">Reference proteome</keyword>
<dbReference type="CDD" id="cd10017">
    <property type="entry name" value="B3_DNA"/>
    <property type="match status" value="2"/>
</dbReference>
<dbReference type="PROSITE" id="PS50863">
    <property type="entry name" value="B3"/>
    <property type="match status" value="2"/>
</dbReference>
<evidence type="ECO:0000313" key="9">
    <source>
        <dbReference type="Proteomes" id="UP001497457"/>
    </source>
</evidence>
<name>A0ABC8YPK2_9POAL</name>
<evidence type="ECO:0000256" key="1">
    <source>
        <dbReference type="ARBA" id="ARBA00004123"/>
    </source>
</evidence>
<dbReference type="InterPro" id="IPR039218">
    <property type="entry name" value="REM_fam"/>
</dbReference>
<dbReference type="GO" id="GO:0003677">
    <property type="term" value="F:DNA binding"/>
    <property type="evidence" value="ECO:0007669"/>
    <property type="project" value="UniProtKB-KW"/>
</dbReference>
<evidence type="ECO:0000256" key="3">
    <source>
        <dbReference type="ARBA" id="ARBA00023125"/>
    </source>
</evidence>
<accession>A0ABC8YPK2</accession>
<dbReference type="SUPFAM" id="SSF101936">
    <property type="entry name" value="DNA-binding pseudobarrel domain"/>
    <property type="match status" value="2"/>
</dbReference>
<feature type="domain" description="TF-B3" evidence="7">
    <location>
        <begin position="180"/>
        <end position="273"/>
    </location>
</feature>
<keyword evidence="5" id="KW-0539">Nucleus</keyword>
<evidence type="ECO:0000313" key="8">
    <source>
        <dbReference type="EMBL" id="CAL4946058.1"/>
    </source>
</evidence>
<feature type="compositionally biased region" description="Low complexity" evidence="6">
    <location>
        <begin position="488"/>
        <end position="499"/>
    </location>
</feature>
<feature type="region of interest" description="Disordered" evidence="6">
    <location>
        <begin position="1"/>
        <end position="32"/>
    </location>
</feature>
<organism evidence="8 9">
    <name type="scientific">Urochloa decumbens</name>
    <dbReference type="NCBI Taxonomy" id="240449"/>
    <lineage>
        <taxon>Eukaryota</taxon>
        <taxon>Viridiplantae</taxon>
        <taxon>Streptophyta</taxon>
        <taxon>Embryophyta</taxon>
        <taxon>Tracheophyta</taxon>
        <taxon>Spermatophyta</taxon>
        <taxon>Magnoliopsida</taxon>
        <taxon>Liliopsida</taxon>
        <taxon>Poales</taxon>
        <taxon>Poaceae</taxon>
        <taxon>PACMAD clade</taxon>
        <taxon>Panicoideae</taxon>
        <taxon>Panicodae</taxon>
        <taxon>Paniceae</taxon>
        <taxon>Melinidinae</taxon>
        <taxon>Urochloa</taxon>
    </lineage>
</organism>
<feature type="domain" description="TF-B3" evidence="7">
    <location>
        <begin position="671"/>
        <end position="766"/>
    </location>
</feature>
<dbReference type="Gene3D" id="2.40.330.10">
    <property type="entry name" value="DNA-binding pseudobarrel domain"/>
    <property type="match status" value="2"/>
</dbReference>